<protein>
    <submittedName>
        <fullName evidence="2">Uncharacterized protein</fullName>
    </submittedName>
</protein>
<dbReference type="EMBL" id="MU827326">
    <property type="protein sequence ID" value="KAJ7356004.1"/>
    <property type="molecule type" value="Genomic_DNA"/>
</dbReference>
<gene>
    <name evidence="2" type="ORF">OS493_027400</name>
</gene>
<comment type="caution">
    <text evidence="2">The sequence shown here is derived from an EMBL/GenBank/DDBJ whole genome shotgun (WGS) entry which is preliminary data.</text>
</comment>
<sequence length="152" mass="16969">MFGSRSMQALSSSSKLLPLDSESACQNTAENMLRVVDEKRLLPLNEVNRRRPANQGFNQESQVNKATDSESPSTEKSKSTKSKVRGGSCQDKTLSKTGIPSFDYSRAELLFPDFFPRDKVLCYHQGCLIPLAFQADPVLSSWMNLFGLQMVK</sequence>
<evidence type="ECO:0000256" key="1">
    <source>
        <dbReference type="SAM" id="MobiDB-lite"/>
    </source>
</evidence>
<accession>A0A9W9YKM9</accession>
<dbReference type="Proteomes" id="UP001163046">
    <property type="component" value="Unassembled WGS sequence"/>
</dbReference>
<proteinExistence type="predicted"/>
<reference evidence="2" key="1">
    <citation type="submission" date="2023-01" db="EMBL/GenBank/DDBJ databases">
        <title>Genome assembly of the deep-sea coral Lophelia pertusa.</title>
        <authorList>
            <person name="Herrera S."/>
            <person name="Cordes E."/>
        </authorList>
    </citation>
    <scope>NUCLEOTIDE SEQUENCE</scope>
    <source>
        <strain evidence="2">USNM1676648</strain>
        <tissue evidence="2">Polyp</tissue>
    </source>
</reference>
<keyword evidence="3" id="KW-1185">Reference proteome</keyword>
<evidence type="ECO:0000313" key="3">
    <source>
        <dbReference type="Proteomes" id="UP001163046"/>
    </source>
</evidence>
<dbReference type="AlphaFoldDB" id="A0A9W9YKM9"/>
<feature type="compositionally biased region" description="Low complexity" evidence="1">
    <location>
        <begin position="10"/>
        <end position="22"/>
    </location>
</feature>
<evidence type="ECO:0000313" key="2">
    <source>
        <dbReference type="EMBL" id="KAJ7356004.1"/>
    </source>
</evidence>
<name>A0A9W9YKM9_9CNID</name>
<feature type="compositionally biased region" description="Polar residues" evidence="1">
    <location>
        <begin position="55"/>
        <end position="66"/>
    </location>
</feature>
<feature type="region of interest" description="Disordered" evidence="1">
    <location>
        <begin position="1"/>
        <end position="22"/>
    </location>
</feature>
<feature type="region of interest" description="Disordered" evidence="1">
    <location>
        <begin position="44"/>
        <end position="98"/>
    </location>
</feature>
<organism evidence="2 3">
    <name type="scientific">Desmophyllum pertusum</name>
    <dbReference type="NCBI Taxonomy" id="174260"/>
    <lineage>
        <taxon>Eukaryota</taxon>
        <taxon>Metazoa</taxon>
        <taxon>Cnidaria</taxon>
        <taxon>Anthozoa</taxon>
        <taxon>Hexacorallia</taxon>
        <taxon>Scleractinia</taxon>
        <taxon>Caryophylliina</taxon>
        <taxon>Caryophylliidae</taxon>
        <taxon>Desmophyllum</taxon>
    </lineage>
</organism>